<sequence length="152" mass="17774">MPILFLDFDGVLHPATPRRDRPAPESRKFSYLPRLESALREHDDWQIVITTSWREHQPWEFLLHPFAQDIASRVVGKTPLLRWKEPPHPRHPRFEEISLYLASLSEEESSWLALDDDSRLYPAACPQLVLCDDGFRDAEERALRHALSMHKG</sequence>
<dbReference type="EMBL" id="JAATWB010000013">
    <property type="protein sequence ID" value="NJA90139.1"/>
    <property type="molecule type" value="Genomic_DNA"/>
</dbReference>
<keyword evidence="2" id="KW-1185">Reference proteome</keyword>
<reference evidence="2" key="1">
    <citation type="submission" date="2020-03" db="EMBL/GenBank/DDBJ databases">
        <title>Whole-genome sequence of the purple nonsulfur bacterium Rhodocyclus tenuis DSM112.</title>
        <authorList>
            <person name="Kyndt J.A."/>
            <person name="Meyer T.E."/>
        </authorList>
    </citation>
    <scope>NUCLEOTIDE SEQUENCE [LARGE SCALE GENOMIC DNA]</scope>
    <source>
        <strain evidence="2">DSM 112</strain>
    </source>
</reference>
<dbReference type="RefSeq" id="WP_167682707.1">
    <property type="nucleotide sequence ID" value="NZ_JAATWB010000013.1"/>
</dbReference>
<dbReference type="Proteomes" id="UP000720344">
    <property type="component" value="Unassembled WGS sequence"/>
</dbReference>
<organism evidence="1 2">
    <name type="scientific">Rhodocyclus gracilis</name>
    <dbReference type="NCBI Taxonomy" id="2929842"/>
    <lineage>
        <taxon>Bacteria</taxon>
        <taxon>Pseudomonadati</taxon>
        <taxon>Pseudomonadota</taxon>
        <taxon>Betaproteobacteria</taxon>
        <taxon>Rhodocyclales</taxon>
        <taxon>Rhodocyclaceae</taxon>
        <taxon>Rhodocyclus</taxon>
    </lineage>
</organism>
<evidence type="ECO:0000313" key="2">
    <source>
        <dbReference type="Proteomes" id="UP000720344"/>
    </source>
</evidence>
<evidence type="ECO:0000313" key="1">
    <source>
        <dbReference type="EMBL" id="NJA90139.1"/>
    </source>
</evidence>
<protein>
    <submittedName>
        <fullName evidence="1">Uncharacterized protein</fullName>
    </submittedName>
</protein>
<proteinExistence type="predicted"/>
<gene>
    <name evidence="1" type="ORF">HCX48_13040</name>
</gene>
<comment type="caution">
    <text evidence="1">The sequence shown here is derived from an EMBL/GenBank/DDBJ whole genome shotgun (WGS) entry which is preliminary data.</text>
</comment>
<dbReference type="Pfam" id="PF18143">
    <property type="entry name" value="HAD_SAK_2"/>
    <property type="match status" value="1"/>
</dbReference>
<accession>A0ABX0WMZ7</accession>
<name>A0ABX0WMZ7_9RHOO</name>